<dbReference type="RefSeq" id="WP_213011317.1">
    <property type="nucleotide sequence ID" value="NZ_BOQN01000095.1"/>
</dbReference>
<gene>
    <name evidence="1" type="ORF">Ato02nite_074080</name>
</gene>
<dbReference type="AlphaFoldDB" id="A0A919W706"/>
<reference evidence="1 2" key="1">
    <citation type="submission" date="2021-03" db="EMBL/GenBank/DDBJ databases">
        <title>Whole genome shotgun sequence of Actinoplanes toevensis NBRC 105298.</title>
        <authorList>
            <person name="Komaki H."/>
            <person name="Tamura T."/>
        </authorList>
    </citation>
    <scope>NUCLEOTIDE SEQUENCE [LARGE SCALE GENOMIC DNA]</scope>
    <source>
        <strain evidence="1 2">NBRC 105298</strain>
    </source>
</reference>
<protein>
    <submittedName>
        <fullName evidence="1">Uncharacterized protein</fullName>
    </submittedName>
</protein>
<sequence>MFGGNYAPLLISASALAISIYGVLERHRGARRSEWLRLTAIVADLDALYFEQLKTPDGLGTGDFTDAINSRREVLSFQALALLPGFEKKITSSELRVLAYALSRAGYPSEAERAWLRAILRATSEGATQTLFAHRGYAYFLFAAGRSDDARAQMRLAVSSVDQDDNSLVKAIETLKFWSTEEVDGGSAGELLAEARRLADLIQIPRVRAQMHKVLGPGVEGAGPPDEHN</sequence>
<dbReference type="EMBL" id="BOQN01000095">
    <property type="protein sequence ID" value="GIM95615.1"/>
    <property type="molecule type" value="Genomic_DNA"/>
</dbReference>
<organism evidence="1 2">
    <name type="scientific">Paractinoplanes toevensis</name>
    <dbReference type="NCBI Taxonomy" id="571911"/>
    <lineage>
        <taxon>Bacteria</taxon>
        <taxon>Bacillati</taxon>
        <taxon>Actinomycetota</taxon>
        <taxon>Actinomycetes</taxon>
        <taxon>Micromonosporales</taxon>
        <taxon>Micromonosporaceae</taxon>
        <taxon>Paractinoplanes</taxon>
    </lineage>
</organism>
<evidence type="ECO:0000313" key="2">
    <source>
        <dbReference type="Proteomes" id="UP000677082"/>
    </source>
</evidence>
<proteinExistence type="predicted"/>
<dbReference type="Proteomes" id="UP000677082">
    <property type="component" value="Unassembled WGS sequence"/>
</dbReference>
<evidence type="ECO:0000313" key="1">
    <source>
        <dbReference type="EMBL" id="GIM95615.1"/>
    </source>
</evidence>
<comment type="caution">
    <text evidence="1">The sequence shown here is derived from an EMBL/GenBank/DDBJ whole genome shotgun (WGS) entry which is preliminary data.</text>
</comment>
<name>A0A919W706_9ACTN</name>
<keyword evidence="2" id="KW-1185">Reference proteome</keyword>
<accession>A0A919W706</accession>